<organism evidence="5 6">
    <name type="scientific">Altererythrobacter xiamenensis</name>
    <dbReference type="NCBI Taxonomy" id="1316679"/>
    <lineage>
        <taxon>Bacteria</taxon>
        <taxon>Pseudomonadati</taxon>
        <taxon>Pseudomonadota</taxon>
        <taxon>Alphaproteobacteria</taxon>
        <taxon>Sphingomonadales</taxon>
        <taxon>Erythrobacteraceae</taxon>
        <taxon>Altererythrobacter</taxon>
    </lineage>
</organism>
<feature type="region of interest" description="Disordered" evidence="3">
    <location>
        <begin position="143"/>
        <end position="169"/>
    </location>
</feature>
<dbReference type="RefSeq" id="WP_086438181.1">
    <property type="nucleotide sequence ID" value="NZ_FXWG01000003.1"/>
</dbReference>
<evidence type="ECO:0000256" key="2">
    <source>
        <dbReference type="ARBA" id="ARBA00012438"/>
    </source>
</evidence>
<dbReference type="Gene3D" id="1.10.287.130">
    <property type="match status" value="1"/>
</dbReference>
<feature type="region of interest" description="Disordered" evidence="3">
    <location>
        <begin position="268"/>
        <end position="288"/>
    </location>
</feature>
<feature type="domain" description="Signal transduction histidine kinase dimerisation/phosphoacceptor" evidence="4">
    <location>
        <begin position="401"/>
        <end position="469"/>
    </location>
</feature>
<dbReference type="SUPFAM" id="SSF47384">
    <property type="entry name" value="Homodimeric domain of signal transducing histidine kinase"/>
    <property type="match status" value="1"/>
</dbReference>
<protein>
    <recommendedName>
        <fullName evidence="2">histidine kinase</fullName>
        <ecNumber evidence="2">2.7.13.3</ecNumber>
    </recommendedName>
</protein>
<keyword evidence="5" id="KW-0808">Transferase</keyword>
<sequence length="644" mass="69316">MFFDDRLATVLRHRAASENAARTQFRQLLDLLGNRKYGRDESLIAAAWLRLGALGEQIPAADRARMVAEPGWRFRSPELAAHLAEDEPEVASAALSRADLTEDDWEALIPRLPIRARGFLRLRRDLPEGAVVILERLGIRDRGLPQPTASADETEAQSSGATERAEVSDFPAAEVDLREAETPAPPETAPVDESIEQPIEQLGQGPSAFPDLAKEADKSVDPDSDLMPMSPHPVETPPPSQPRSAVEGEKSEITALVERIAQFRRDREAGVPPVDNSPQLPLGEMPEKNKRGITGFGFATDAAGRIEWADPAVAPMVIGKRLVPARRLGDDAPVDAMARAFSRQQPIENAPRTLDGAPQITGQWVIDAQPRFARSGGRFHGYVGRFRRPAPEGMVDPRAAAEADRIRQLLHELRTPVNALQGFAEVIQQQLFGPAPHEYRAMAAAIAGDAARILAGFDELERLARLESGNARPAEGSCDFAAIIGPMTEQIQQVLAPRMAGLDLTRETSGPMILNIEEGDAETLAWRVLATLAGACAAGETIALTLSHGEGQAILTCQLPADLISQDDIFAAQTRQTNAAGLSAGLFGAGFSLRLARAEVRAAGGVLEVKDDRLTVRLPLLTEVAGANSETSTIKRSEAGIKQG</sequence>
<dbReference type="InterPro" id="IPR036097">
    <property type="entry name" value="HisK_dim/P_sf"/>
</dbReference>
<comment type="catalytic activity">
    <reaction evidence="1">
        <text>ATP + protein L-histidine = ADP + protein N-phospho-L-histidine.</text>
        <dbReference type="EC" id="2.7.13.3"/>
    </reaction>
</comment>
<dbReference type="GO" id="GO:0000155">
    <property type="term" value="F:phosphorelay sensor kinase activity"/>
    <property type="evidence" value="ECO:0007669"/>
    <property type="project" value="InterPro"/>
</dbReference>
<evidence type="ECO:0000256" key="3">
    <source>
        <dbReference type="SAM" id="MobiDB-lite"/>
    </source>
</evidence>
<keyword evidence="5" id="KW-0418">Kinase</keyword>
<keyword evidence="6" id="KW-1185">Reference proteome</keyword>
<reference evidence="6" key="1">
    <citation type="submission" date="2017-04" db="EMBL/GenBank/DDBJ databases">
        <authorList>
            <person name="Varghese N."/>
            <person name="Submissions S."/>
        </authorList>
    </citation>
    <scope>NUCLEOTIDE SEQUENCE [LARGE SCALE GENOMIC DNA]</scope>
</reference>
<dbReference type="Proteomes" id="UP000194420">
    <property type="component" value="Unassembled WGS sequence"/>
</dbReference>
<dbReference type="EC" id="2.7.13.3" evidence="2"/>
<dbReference type="EMBL" id="FXWG01000003">
    <property type="protein sequence ID" value="SMQ73641.1"/>
    <property type="molecule type" value="Genomic_DNA"/>
</dbReference>
<name>A0A1Y6FJA7_9SPHN</name>
<feature type="compositionally biased region" description="Polar residues" evidence="3">
    <location>
        <begin position="147"/>
        <end position="161"/>
    </location>
</feature>
<dbReference type="CDD" id="cd00082">
    <property type="entry name" value="HisKA"/>
    <property type="match status" value="1"/>
</dbReference>
<proteinExistence type="predicted"/>
<dbReference type="InterPro" id="IPR003661">
    <property type="entry name" value="HisK_dim/P_dom"/>
</dbReference>
<accession>A0A1Y6FJA7</accession>
<evidence type="ECO:0000313" key="5">
    <source>
        <dbReference type="EMBL" id="SMQ73641.1"/>
    </source>
</evidence>
<evidence type="ECO:0000313" key="6">
    <source>
        <dbReference type="Proteomes" id="UP000194420"/>
    </source>
</evidence>
<feature type="compositionally biased region" description="Basic and acidic residues" evidence="3">
    <location>
        <begin position="212"/>
        <end position="221"/>
    </location>
</feature>
<dbReference type="SMART" id="SM00388">
    <property type="entry name" value="HisKA"/>
    <property type="match status" value="1"/>
</dbReference>
<evidence type="ECO:0000256" key="1">
    <source>
        <dbReference type="ARBA" id="ARBA00000085"/>
    </source>
</evidence>
<feature type="compositionally biased region" description="Pro residues" evidence="3">
    <location>
        <begin position="230"/>
        <end position="241"/>
    </location>
</feature>
<gene>
    <name evidence="5" type="ORF">SAMN06297468_2265</name>
</gene>
<feature type="region of interest" description="Disordered" evidence="3">
    <location>
        <begin position="202"/>
        <end position="250"/>
    </location>
</feature>
<dbReference type="Pfam" id="PF00512">
    <property type="entry name" value="HisKA"/>
    <property type="match status" value="1"/>
</dbReference>
<dbReference type="OrthoDB" id="9813151at2"/>
<dbReference type="AlphaFoldDB" id="A0A1Y6FJA7"/>
<evidence type="ECO:0000259" key="4">
    <source>
        <dbReference type="SMART" id="SM00388"/>
    </source>
</evidence>